<dbReference type="AlphaFoldDB" id="A0AAW9SGS5"/>
<evidence type="ECO:0000313" key="2">
    <source>
        <dbReference type="EMBL" id="MEN7551524.1"/>
    </source>
</evidence>
<dbReference type="InterPro" id="IPR006680">
    <property type="entry name" value="Amidohydro-rel"/>
</dbReference>
<accession>A0AAW9SGS5</accession>
<dbReference type="InterPro" id="IPR051781">
    <property type="entry name" value="Metallo-dep_Hydrolase"/>
</dbReference>
<dbReference type="EMBL" id="JBDKWZ010000023">
    <property type="protein sequence ID" value="MEN7551524.1"/>
    <property type="molecule type" value="Genomic_DNA"/>
</dbReference>
<dbReference type="InterPro" id="IPR011059">
    <property type="entry name" value="Metal-dep_hydrolase_composite"/>
</dbReference>
<gene>
    <name evidence="2" type="ORF">AAG747_26640</name>
</gene>
<keyword evidence="3" id="KW-1185">Reference proteome</keyword>
<protein>
    <submittedName>
        <fullName evidence="2">Amidohydrolase family protein</fullName>
    </submittedName>
</protein>
<dbReference type="InterPro" id="IPR032466">
    <property type="entry name" value="Metal_Hydrolase"/>
</dbReference>
<evidence type="ECO:0000313" key="3">
    <source>
        <dbReference type="Proteomes" id="UP001403385"/>
    </source>
</evidence>
<organism evidence="2 3">
    <name type="scientific">Rapidithrix thailandica</name>
    <dbReference type="NCBI Taxonomy" id="413964"/>
    <lineage>
        <taxon>Bacteria</taxon>
        <taxon>Pseudomonadati</taxon>
        <taxon>Bacteroidota</taxon>
        <taxon>Cytophagia</taxon>
        <taxon>Cytophagales</taxon>
        <taxon>Flammeovirgaceae</taxon>
        <taxon>Rapidithrix</taxon>
    </lineage>
</organism>
<dbReference type="RefSeq" id="WP_346824305.1">
    <property type="nucleotide sequence ID" value="NZ_JBDKWZ010000023.1"/>
</dbReference>
<dbReference type="GO" id="GO:0016810">
    <property type="term" value="F:hydrolase activity, acting on carbon-nitrogen (but not peptide) bonds"/>
    <property type="evidence" value="ECO:0007669"/>
    <property type="project" value="InterPro"/>
</dbReference>
<name>A0AAW9SGS5_9BACT</name>
<dbReference type="PANTHER" id="PTHR43135">
    <property type="entry name" value="ALPHA-D-RIBOSE 1-METHYLPHOSPHONATE 5-TRIPHOSPHATE DIPHOSPHATASE"/>
    <property type="match status" value="1"/>
</dbReference>
<feature type="domain" description="Amidohydrolase-related" evidence="1">
    <location>
        <begin position="396"/>
        <end position="456"/>
    </location>
</feature>
<sequence>MKKLTLLYFIAILCNGCANKQEQKLLHHEDNPFKLVDSLKKYVSFHENQIALIHARVIDGTGQTAKTGQTILIEHGSFKAVGNDAGITIPEKFKIIDVKGKTVIPGIVGMHNHLHIPRFPFVGDIATKLYLASGITTIQTCGAASPEQEIALARQIAEGREIGPDIVTSAPFFTGEGGNPHMIIPRNEQHIRDTMQHWIRQGVQWFKVYRNTKPEDLKIILDEAHKNHCKVRGHFCSVTFEEATKLGVDGIEHGLNSASDFRTHKDFGVCNGGREYMDELIMDSPEVKKLQQLMIDHQVFLTSTASIYEASVPNRGYADERSLKAMSPYLLEEYKERRSKFDQAINDLTREKRLKRIIEFEYQFYKMGGLLCSGVDAGRHVLPGFGDQRNFELYIEAGFSTEEAVQVMTGNGAKALGNLTIGTIETGKRADFIILDGNLEKDASVIQKVETVFKNGIGYDPQKILAETHGKFGVE</sequence>
<dbReference type="Proteomes" id="UP001403385">
    <property type="component" value="Unassembled WGS sequence"/>
</dbReference>
<dbReference type="Gene3D" id="3.20.20.140">
    <property type="entry name" value="Metal-dependent hydrolases"/>
    <property type="match status" value="1"/>
</dbReference>
<reference evidence="2 3" key="1">
    <citation type="submission" date="2024-04" db="EMBL/GenBank/DDBJ databases">
        <title>Novel genus in family Flammeovirgaceae.</title>
        <authorList>
            <person name="Nguyen T.H."/>
            <person name="Vuong T.Q."/>
            <person name="Le H."/>
            <person name="Kim S.-G."/>
        </authorList>
    </citation>
    <scope>NUCLEOTIDE SEQUENCE [LARGE SCALE GENOMIC DNA]</scope>
    <source>
        <strain evidence="2 3">JCM 23209</strain>
    </source>
</reference>
<evidence type="ECO:0000259" key="1">
    <source>
        <dbReference type="Pfam" id="PF01979"/>
    </source>
</evidence>
<dbReference type="Pfam" id="PF01979">
    <property type="entry name" value="Amidohydro_1"/>
    <property type="match status" value="1"/>
</dbReference>
<dbReference type="Gene3D" id="2.30.40.10">
    <property type="entry name" value="Urease, subunit C, domain 1"/>
    <property type="match status" value="1"/>
</dbReference>
<proteinExistence type="predicted"/>
<dbReference type="SUPFAM" id="SSF51556">
    <property type="entry name" value="Metallo-dependent hydrolases"/>
    <property type="match status" value="1"/>
</dbReference>
<comment type="caution">
    <text evidence="2">The sequence shown here is derived from an EMBL/GenBank/DDBJ whole genome shotgun (WGS) entry which is preliminary data.</text>
</comment>
<dbReference type="SUPFAM" id="SSF51338">
    <property type="entry name" value="Composite domain of metallo-dependent hydrolases"/>
    <property type="match status" value="1"/>
</dbReference>
<dbReference type="PANTHER" id="PTHR43135:SF3">
    <property type="entry name" value="ALPHA-D-RIBOSE 1-METHYLPHOSPHONATE 5-TRIPHOSPHATE DIPHOSPHATASE"/>
    <property type="match status" value="1"/>
</dbReference>